<comment type="caution">
    <text evidence="2">The sequence shown here is derived from an EMBL/GenBank/DDBJ whole genome shotgun (WGS) entry which is preliminary data.</text>
</comment>
<dbReference type="AlphaFoldDB" id="A0A4Z2EP43"/>
<protein>
    <submittedName>
        <fullName evidence="2">Uncharacterized protein</fullName>
    </submittedName>
</protein>
<dbReference type="EMBL" id="SRLO01004393">
    <property type="protein sequence ID" value="TNN30529.1"/>
    <property type="molecule type" value="Genomic_DNA"/>
</dbReference>
<evidence type="ECO:0000313" key="2">
    <source>
        <dbReference type="EMBL" id="TNN30529.1"/>
    </source>
</evidence>
<accession>A0A4Z2EP43</accession>
<evidence type="ECO:0000313" key="3">
    <source>
        <dbReference type="Proteomes" id="UP000314294"/>
    </source>
</evidence>
<dbReference type="Proteomes" id="UP000314294">
    <property type="component" value="Unassembled WGS sequence"/>
</dbReference>
<reference evidence="2 3" key="1">
    <citation type="submission" date="2019-03" db="EMBL/GenBank/DDBJ databases">
        <title>First draft genome of Liparis tanakae, snailfish: a comprehensive survey of snailfish specific genes.</title>
        <authorList>
            <person name="Kim W."/>
            <person name="Song I."/>
            <person name="Jeong J.-H."/>
            <person name="Kim D."/>
            <person name="Kim S."/>
            <person name="Ryu S."/>
            <person name="Song J.Y."/>
            <person name="Lee S.K."/>
        </authorList>
    </citation>
    <scope>NUCLEOTIDE SEQUENCE [LARGE SCALE GENOMIC DNA]</scope>
    <source>
        <tissue evidence="2">Muscle</tissue>
    </source>
</reference>
<organism evidence="2 3">
    <name type="scientific">Liparis tanakae</name>
    <name type="common">Tanaka's snailfish</name>
    <dbReference type="NCBI Taxonomy" id="230148"/>
    <lineage>
        <taxon>Eukaryota</taxon>
        <taxon>Metazoa</taxon>
        <taxon>Chordata</taxon>
        <taxon>Craniata</taxon>
        <taxon>Vertebrata</taxon>
        <taxon>Euteleostomi</taxon>
        <taxon>Actinopterygii</taxon>
        <taxon>Neopterygii</taxon>
        <taxon>Teleostei</taxon>
        <taxon>Neoteleostei</taxon>
        <taxon>Acanthomorphata</taxon>
        <taxon>Eupercaria</taxon>
        <taxon>Perciformes</taxon>
        <taxon>Cottioidei</taxon>
        <taxon>Cottales</taxon>
        <taxon>Liparidae</taxon>
        <taxon>Liparis</taxon>
    </lineage>
</organism>
<evidence type="ECO:0000256" key="1">
    <source>
        <dbReference type="SAM" id="MobiDB-lite"/>
    </source>
</evidence>
<name>A0A4Z2EP43_9TELE</name>
<gene>
    <name evidence="2" type="ORF">EYF80_059320</name>
</gene>
<feature type="region of interest" description="Disordered" evidence="1">
    <location>
        <begin position="51"/>
        <end position="93"/>
    </location>
</feature>
<sequence length="93" mass="10805">MRKRNEAKEIAAWRGAARCRTRTGAETVTHVRRTQRSICYRQYVDVRLKRSSRKGGGGWEQRFTSERTETSVTAPDQKMMQLRSLSGGEEEER</sequence>
<keyword evidence="3" id="KW-1185">Reference proteome</keyword>
<proteinExistence type="predicted"/>